<organism evidence="2 3">
    <name type="scientific">Verticillium dahliae</name>
    <name type="common">Verticillium wilt</name>
    <dbReference type="NCBI Taxonomy" id="27337"/>
    <lineage>
        <taxon>Eukaryota</taxon>
        <taxon>Fungi</taxon>
        <taxon>Dikarya</taxon>
        <taxon>Ascomycota</taxon>
        <taxon>Pezizomycotina</taxon>
        <taxon>Sordariomycetes</taxon>
        <taxon>Hypocreomycetidae</taxon>
        <taxon>Glomerellales</taxon>
        <taxon>Plectosphaerellaceae</taxon>
        <taxon>Verticillium</taxon>
    </lineage>
</organism>
<dbReference type="Proteomes" id="UP000236305">
    <property type="component" value="Unassembled WGS sequence"/>
</dbReference>
<feature type="compositionally biased region" description="Acidic residues" evidence="1">
    <location>
        <begin position="272"/>
        <end position="296"/>
    </location>
</feature>
<evidence type="ECO:0000313" key="3">
    <source>
        <dbReference type="Proteomes" id="UP000236305"/>
    </source>
</evidence>
<sequence length="296" mass="32470">MADGCNVADANDLAYQFEGSMRLRPSEEESLNIAQYDLRAKLGNNGVNAVPPPGYRFWQFKTAHGFKKMRPRDGIRYIDPASVDHVFAGGQRTSHLVDAFKLSAVVDNEKYSFAYIDKKTAEIITEMTKHVSKFDPKRPVGWIRYAIDKVPVLRRPGVNPFVTLELTVRLVRGRQNGLREPLPGGQGPCQTALAVDAFLADMARPRGLFQTVFPDYGGLLHGLDAEENVLGSVGADGKVVTLDEGPAAVDYIWTSNDEGEGKAKGAGRGGGDEDYDEGMEDDLDAFDDQIEDENDA</sequence>
<feature type="region of interest" description="Disordered" evidence="1">
    <location>
        <begin position="255"/>
        <end position="296"/>
    </location>
</feature>
<comment type="caution">
    <text evidence="2">The sequence shown here is derived from an EMBL/GenBank/DDBJ whole genome shotgun (WGS) entry which is preliminary data.</text>
</comment>
<protein>
    <submittedName>
        <fullName evidence="2">Uncharacterized protein</fullName>
    </submittedName>
</protein>
<proteinExistence type="predicted"/>
<gene>
    <name evidence="2" type="ORF">BJF96_g9333</name>
</gene>
<evidence type="ECO:0000256" key="1">
    <source>
        <dbReference type="SAM" id="MobiDB-lite"/>
    </source>
</evidence>
<accession>A0AA44WAG5</accession>
<dbReference type="AlphaFoldDB" id="A0AA44WAG5"/>
<dbReference type="EMBL" id="MPSH01000047">
    <property type="protein sequence ID" value="PNH27359.1"/>
    <property type="molecule type" value="Genomic_DNA"/>
</dbReference>
<evidence type="ECO:0000313" key="2">
    <source>
        <dbReference type="EMBL" id="PNH27359.1"/>
    </source>
</evidence>
<reference evidence="2 3" key="1">
    <citation type="submission" date="2017-12" db="EMBL/GenBank/DDBJ databases">
        <title>Comparative genomics yields insights into virulence evolution of Verticillium dahliae.</title>
        <authorList>
            <person name="Fan R."/>
            <person name="Armitage A.D."/>
            <person name="Cascant-Lopez E."/>
            <person name="Sobczyk M."/>
            <person name="Cockerton H.M."/>
            <person name="Harrison R.J."/>
        </authorList>
    </citation>
    <scope>NUCLEOTIDE SEQUENCE [LARGE SCALE GENOMIC DNA]</scope>
    <source>
        <strain evidence="2 3">12008</strain>
    </source>
</reference>
<name>A0AA44WAG5_VERDA</name>